<evidence type="ECO:0000313" key="13">
    <source>
        <dbReference type="EMBL" id="KNC98743.1"/>
    </source>
</evidence>
<dbReference type="Pfam" id="PF08566">
    <property type="entry name" value="Pam17"/>
    <property type="match status" value="1"/>
</dbReference>
<evidence type="ECO:0000256" key="5">
    <source>
        <dbReference type="ARBA" id="ARBA00022792"/>
    </source>
</evidence>
<proteinExistence type="inferred from homology"/>
<dbReference type="GO" id="GO:0030150">
    <property type="term" value="P:protein import into mitochondrial matrix"/>
    <property type="evidence" value="ECO:0007669"/>
    <property type="project" value="UniProtKB-UniRule"/>
</dbReference>
<dbReference type="RefSeq" id="XP_016606783.1">
    <property type="nucleotide sequence ID" value="XM_016753934.1"/>
</dbReference>
<organism evidence="13 14">
    <name type="scientific">Spizellomyces punctatus (strain DAOM BR117)</name>
    <dbReference type="NCBI Taxonomy" id="645134"/>
    <lineage>
        <taxon>Eukaryota</taxon>
        <taxon>Fungi</taxon>
        <taxon>Fungi incertae sedis</taxon>
        <taxon>Chytridiomycota</taxon>
        <taxon>Chytridiomycota incertae sedis</taxon>
        <taxon>Chytridiomycetes</taxon>
        <taxon>Spizellomycetales</taxon>
        <taxon>Spizellomycetaceae</taxon>
        <taxon>Spizellomyces</taxon>
    </lineage>
</organism>
<evidence type="ECO:0000256" key="2">
    <source>
        <dbReference type="ARBA" id="ARBA00006837"/>
    </source>
</evidence>
<evidence type="ECO:0000256" key="10">
    <source>
        <dbReference type="ARBA" id="ARBA00023128"/>
    </source>
</evidence>
<evidence type="ECO:0000256" key="4">
    <source>
        <dbReference type="ARBA" id="ARBA00022692"/>
    </source>
</evidence>
<dbReference type="GeneID" id="27689080"/>
<dbReference type="FunCoup" id="A0A0L0HDE4">
    <property type="interactions" value="34"/>
</dbReference>
<keyword evidence="8 12" id="KW-1133">Transmembrane helix</keyword>
<keyword evidence="4 12" id="KW-0812">Transmembrane</keyword>
<keyword evidence="9 12" id="KW-0811">Translocation</keyword>
<protein>
    <recommendedName>
        <fullName evidence="12">Presequence translocated-associated motor subunit PAM17</fullName>
    </recommendedName>
</protein>
<evidence type="ECO:0000256" key="8">
    <source>
        <dbReference type="ARBA" id="ARBA00022989"/>
    </source>
</evidence>
<accession>A0A0L0HDE4</accession>
<keyword evidence="10 12" id="KW-0496">Mitochondrion</keyword>
<evidence type="ECO:0000256" key="6">
    <source>
        <dbReference type="ARBA" id="ARBA00022927"/>
    </source>
</evidence>
<evidence type="ECO:0000256" key="9">
    <source>
        <dbReference type="ARBA" id="ARBA00023010"/>
    </source>
</evidence>
<evidence type="ECO:0000256" key="12">
    <source>
        <dbReference type="RuleBase" id="RU367146"/>
    </source>
</evidence>
<dbReference type="OMA" id="MIFGFDP"/>
<evidence type="ECO:0000256" key="7">
    <source>
        <dbReference type="ARBA" id="ARBA00022946"/>
    </source>
</evidence>
<dbReference type="OrthoDB" id="5970083at2759"/>
<evidence type="ECO:0000256" key="1">
    <source>
        <dbReference type="ARBA" id="ARBA00004448"/>
    </source>
</evidence>
<comment type="subcellular location">
    <subcellularLocation>
        <location evidence="1 12">Mitochondrion inner membrane</location>
        <topology evidence="1 12">Multi-pass membrane protein</topology>
    </subcellularLocation>
</comment>
<comment type="subunit">
    <text evidence="12">Component of the PAM complex.</text>
</comment>
<reference evidence="13 14" key="1">
    <citation type="submission" date="2009-08" db="EMBL/GenBank/DDBJ databases">
        <title>The Genome Sequence of Spizellomyces punctatus strain DAOM BR117.</title>
        <authorList>
            <consortium name="The Broad Institute Genome Sequencing Platform"/>
            <person name="Russ C."/>
            <person name="Cuomo C."/>
            <person name="Shea T."/>
            <person name="Young S.K."/>
            <person name="Zeng Q."/>
            <person name="Koehrsen M."/>
            <person name="Haas B."/>
            <person name="Borodovsky M."/>
            <person name="Guigo R."/>
            <person name="Alvarado L."/>
            <person name="Berlin A."/>
            <person name="Bochicchio J."/>
            <person name="Borenstein D."/>
            <person name="Chapman S."/>
            <person name="Chen Z."/>
            <person name="Engels R."/>
            <person name="Freedman E."/>
            <person name="Gellesch M."/>
            <person name="Goldberg J."/>
            <person name="Griggs A."/>
            <person name="Gujja S."/>
            <person name="Heiman D."/>
            <person name="Hepburn T."/>
            <person name="Howarth C."/>
            <person name="Jen D."/>
            <person name="Larson L."/>
            <person name="Lewis B."/>
            <person name="Mehta T."/>
            <person name="Park D."/>
            <person name="Pearson M."/>
            <person name="Roberts A."/>
            <person name="Saif S."/>
            <person name="Shenoy N."/>
            <person name="Sisk P."/>
            <person name="Stolte C."/>
            <person name="Sykes S."/>
            <person name="Thomson T."/>
            <person name="Walk T."/>
            <person name="White J."/>
            <person name="Yandava C."/>
            <person name="Burger G."/>
            <person name="Gray M.W."/>
            <person name="Holland P.W.H."/>
            <person name="King N."/>
            <person name="Lang F.B.F."/>
            <person name="Roger A.J."/>
            <person name="Ruiz-Trillo I."/>
            <person name="Lander E."/>
            <person name="Nusbaum C."/>
        </authorList>
    </citation>
    <scope>NUCLEOTIDE SEQUENCE [LARGE SCALE GENOMIC DNA]</scope>
    <source>
        <strain evidence="13 14">DAOM BR117</strain>
    </source>
</reference>
<dbReference type="EMBL" id="KQ257459">
    <property type="protein sequence ID" value="KNC98743.1"/>
    <property type="molecule type" value="Genomic_DNA"/>
</dbReference>
<keyword evidence="14" id="KW-1185">Reference proteome</keyword>
<keyword evidence="6 12" id="KW-0653">Protein transport</keyword>
<keyword evidence="11 12" id="KW-0472">Membrane</keyword>
<dbReference type="InParanoid" id="A0A0L0HDE4"/>
<sequence>MLGLRSTYHLSTIHRTTILRMNPHTTRLASSSSNPTHAQPTIPWREYFSLRKSRKNWERAGAITGGTGGFLGGAYYFGTVAEFDPTQQILGMQDPTLVYVLGAMAVAGLASFTGIVGAGQLWRLLKKRETLKALDLRDREFFHRIQRHRPKEIASVVPIPGSQSGMPDYYGEKINSVADYRSWLKKQRRFRITHSKRLPA</sequence>
<dbReference type="eggNOG" id="ENOG502S1B1">
    <property type="taxonomic scope" value="Eukaryota"/>
</dbReference>
<feature type="transmembrane region" description="Helical" evidence="12">
    <location>
        <begin position="60"/>
        <end position="77"/>
    </location>
</feature>
<dbReference type="PANTHER" id="PTHR28021:SF1">
    <property type="entry name" value="PRESEQUENCE TRANSLOCATED-ASSOCIATED MOTOR SUBUNIT PAM17, MITOCHONDRIAL"/>
    <property type="match status" value="1"/>
</dbReference>
<keyword evidence="5 12" id="KW-0999">Mitochondrion inner membrane</keyword>
<dbReference type="GO" id="GO:0001405">
    <property type="term" value="C:PAM complex, Tim23 associated import motor"/>
    <property type="evidence" value="ECO:0007669"/>
    <property type="project" value="UniProtKB-UniRule"/>
</dbReference>
<dbReference type="InterPro" id="IPR013875">
    <property type="entry name" value="Pam17"/>
</dbReference>
<evidence type="ECO:0000256" key="11">
    <source>
        <dbReference type="ARBA" id="ARBA00023136"/>
    </source>
</evidence>
<dbReference type="STRING" id="645134.A0A0L0HDE4"/>
<comment type="function">
    <text evidence="12">Component of the PAM complex, a complex required for the translocation of transit peptide-containing proteins from the inner membrane into the mitochondrial matrix in an ATP-dependent manner.</text>
</comment>
<keyword evidence="3 12" id="KW-0813">Transport</keyword>
<dbReference type="PANTHER" id="PTHR28021">
    <property type="entry name" value="PRESEQUENCE TRANSLOCATED-ASSOCIATED MOTOR SUBUNIT PAM17, MITOCHONDRIAL"/>
    <property type="match status" value="1"/>
</dbReference>
<dbReference type="AlphaFoldDB" id="A0A0L0HDE4"/>
<evidence type="ECO:0000313" key="14">
    <source>
        <dbReference type="Proteomes" id="UP000053201"/>
    </source>
</evidence>
<dbReference type="Proteomes" id="UP000053201">
    <property type="component" value="Unassembled WGS sequence"/>
</dbReference>
<gene>
    <name evidence="13" type="ORF">SPPG_05723</name>
</gene>
<name>A0A0L0HDE4_SPIPD</name>
<evidence type="ECO:0000256" key="3">
    <source>
        <dbReference type="ARBA" id="ARBA00022448"/>
    </source>
</evidence>
<comment type="similarity">
    <text evidence="2 12">Belongs to the PAM17 family.</text>
</comment>
<dbReference type="VEuPathDB" id="FungiDB:SPPG_05723"/>
<feature type="transmembrane region" description="Helical" evidence="12">
    <location>
        <begin position="97"/>
        <end position="122"/>
    </location>
</feature>
<keyword evidence="7" id="KW-0809">Transit peptide</keyword>